<dbReference type="Proteomes" id="UP001454036">
    <property type="component" value="Unassembled WGS sequence"/>
</dbReference>
<reference evidence="1 2" key="1">
    <citation type="submission" date="2024-01" db="EMBL/GenBank/DDBJ databases">
        <title>The complete chloroplast genome sequence of Lithospermum erythrorhizon: insights into the phylogenetic relationship among Boraginaceae species and the maternal lineages of purple gromwells.</title>
        <authorList>
            <person name="Okada T."/>
            <person name="Watanabe K."/>
        </authorList>
    </citation>
    <scope>NUCLEOTIDE SEQUENCE [LARGE SCALE GENOMIC DNA]</scope>
</reference>
<dbReference type="EMBL" id="BAABME010000071">
    <property type="protein sequence ID" value="GAA0139243.1"/>
    <property type="molecule type" value="Genomic_DNA"/>
</dbReference>
<sequence length="99" mass="11238">MYLNCLTCQTTRTDSDEDIIQSLNNDHTSHTKPTTVHVWTTTLKGVGQEIWPRDLLSNQQVVPLKPARATLAAICRRLMDTPGFTIAALWKVNHAHQDW</sequence>
<proteinExistence type="predicted"/>
<comment type="caution">
    <text evidence="1">The sequence shown here is derived from an EMBL/GenBank/DDBJ whole genome shotgun (WGS) entry which is preliminary data.</text>
</comment>
<evidence type="ECO:0000313" key="1">
    <source>
        <dbReference type="EMBL" id="GAA0139243.1"/>
    </source>
</evidence>
<organism evidence="1 2">
    <name type="scientific">Lithospermum erythrorhizon</name>
    <name type="common">Purple gromwell</name>
    <name type="synonym">Lithospermum officinale var. erythrorhizon</name>
    <dbReference type="NCBI Taxonomy" id="34254"/>
    <lineage>
        <taxon>Eukaryota</taxon>
        <taxon>Viridiplantae</taxon>
        <taxon>Streptophyta</taxon>
        <taxon>Embryophyta</taxon>
        <taxon>Tracheophyta</taxon>
        <taxon>Spermatophyta</taxon>
        <taxon>Magnoliopsida</taxon>
        <taxon>eudicotyledons</taxon>
        <taxon>Gunneridae</taxon>
        <taxon>Pentapetalae</taxon>
        <taxon>asterids</taxon>
        <taxon>lamiids</taxon>
        <taxon>Boraginales</taxon>
        <taxon>Boraginaceae</taxon>
        <taxon>Boraginoideae</taxon>
        <taxon>Lithospermeae</taxon>
        <taxon>Lithospermum</taxon>
    </lineage>
</organism>
<keyword evidence="2" id="KW-1185">Reference proteome</keyword>
<dbReference type="AlphaFoldDB" id="A0AAV3NJX4"/>
<name>A0AAV3NJX4_LITER</name>
<accession>A0AAV3NJX4</accession>
<evidence type="ECO:0000313" key="2">
    <source>
        <dbReference type="Proteomes" id="UP001454036"/>
    </source>
</evidence>
<protein>
    <submittedName>
        <fullName evidence="1">Uncharacterized protein</fullName>
    </submittedName>
</protein>
<gene>
    <name evidence="1" type="ORF">LIER_00829</name>
</gene>